<dbReference type="Proteomes" id="UP000006285">
    <property type="component" value="Segment"/>
</dbReference>
<proteinExistence type="predicted"/>
<dbReference type="RefSeq" id="YP_007366650.1">
    <property type="nucleotide sequence ID" value="NC_018856.1"/>
</dbReference>
<reference evidence="1 2" key="1">
    <citation type="submission" date="2013-01" db="EMBL/GenBank/DDBJ databases">
        <title>Large virulent SPO1-related Bacillus Phage Bastille.</title>
        <authorList>
            <person name="Klumpp J."/>
            <person name="Loessner M.J."/>
        </authorList>
    </citation>
    <scope>NUCLEOTIDE SEQUENCE [LARGE SCALE GENOMIC DNA]</scope>
</reference>
<accession>L7V0W2</accession>
<dbReference type="GeneID" id="14580860"/>
<protein>
    <submittedName>
        <fullName evidence="1">Uncharacterized protein</fullName>
    </submittedName>
</protein>
<dbReference type="KEGG" id="vg:14580860"/>
<name>L7V0W2_9CAUD</name>
<sequence length="35" mass="4137">MSLVCSELLGFRMFCSELLGKLSEYFDYQNNRQVD</sequence>
<evidence type="ECO:0000313" key="1">
    <source>
        <dbReference type="EMBL" id="AGC55700.1"/>
    </source>
</evidence>
<dbReference type="EMBL" id="JF966203">
    <property type="protein sequence ID" value="AGC55700.1"/>
    <property type="molecule type" value="Genomic_DNA"/>
</dbReference>
<keyword evidence="2" id="KW-1185">Reference proteome</keyword>
<organism evidence="1 2">
    <name type="scientific">Bacillus phage Bastille</name>
    <dbReference type="NCBI Taxonomy" id="57477"/>
    <lineage>
        <taxon>Viruses</taxon>
        <taxon>Duplodnaviria</taxon>
        <taxon>Heunggongvirae</taxon>
        <taxon>Uroviricota</taxon>
        <taxon>Caudoviricetes</taxon>
        <taxon>Herelleviridae</taxon>
        <taxon>Bastillevirinae</taxon>
        <taxon>Bastillevirus</taxon>
        <taxon>Bastillevirus bastille</taxon>
    </lineage>
</organism>
<evidence type="ECO:0000313" key="2">
    <source>
        <dbReference type="Proteomes" id="UP000006285"/>
    </source>
</evidence>